<dbReference type="KEGG" id="cmr:Cycma_1348"/>
<dbReference type="SUPFAM" id="SSF55008">
    <property type="entry name" value="HMA, heavy metal-associated domain"/>
    <property type="match status" value="1"/>
</dbReference>
<dbReference type="InterPro" id="IPR036163">
    <property type="entry name" value="HMA_dom_sf"/>
</dbReference>
<keyword evidence="2" id="KW-1185">Reference proteome</keyword>
<sequence length="68" mass="7489">MDKQIKFKTNVKCGACVAGITPAMDNLKAKHWEVDLTSPDRILTVQGEIKPEEIKAALDRSGYKGESI</sequence>
<evidence type="ECO:0000313" key="2">
    <source>
        <dbReference type="Proteomes" id="UP000001635"/>
    </source>
</evidence>
<dbReference type="HOGENOM" id="CLU_134973_7_3_10"/>
<organism evidence="1 2">
    <name type="scientific">Cyclobacterium marinum (strain ATCC 25205 / DSM 745 / LMG 13164 / NCIMB 1802)</name>
    <name type="common">Flectobacillus marinus</name>
    <dbReference type="NCBI Taxonomy" id="880070"/>
    <lineage>
        <taxon>Bacteria</taxon>
        <taxon>Pseudomonadati</taxon>
        <taxon>Bacteroidota</taxon>
        <taxon>Cytophagia</taxon>
        <taxon>Cytophagales</taxon>
        <taxon>Cyclobacteriaceae</taxon>
        <taxon>Cyclobacterium</taxon>
    </lineage>
</organism>
<dbReference type="AlphaFoldDB" id="G0J0Z3"/>
<name>G0J0Z3_CYCMS</name>
<proteinExistence type="predicted"/>
<protein>
    <recommendedName>
        <fullName evidence="3">HMA domain-containing protein</fullName>
    </recommendedName>
</protein>
<reference evidence="2" key="1">
    <citation type="submission" date="2011-07" db="EMBL/GenBank/DDBJ databases">
        <title>The complete genome of Cyclobacterium marinum DSM 745.</title>
        <authorList>
            <person name="Lucas S."/>
            <person name="Han J."/>
            <person name="Lapidus A."/>
            <person name="Bruce D."/>
            <person name="Goodwin L."/>
            <person name="Pitluck S."/>
            <person name="Peters L."/>
            <person name="Kyrpides N."/>
            <person name="Mavromatis K."/>
            <person name="Ivanova N."/>
            <person name="Ovchinnikova G."/>
            <person name="Chertkov O."/>
            <person name="Detter J.C."/>
            <person name="Tapia R."/>
            <person name="Han C."/>
            <person name="Land M."/>
            <person name="Hauser L."/>
            <person name="Markowitz V."/>
            <person name="Cheng J.-F."/>
            <person name="Hugenholtz P."/>
            <person name="Woyke T."/>
            <person name="Wu D."/>
            <person name="Tindall B."/>
            <person name="Schuetze A."/>
            <person name="Brambilla E."/>
            <person name="Klenk H.-P."/>
            <person name="Eisen J.A."/>
        </authorList>
    </citation>
    <scope>NUCLEOTIDE SEQUENCE [LARGE SCALE GENOMIC DNA]</scope>
    <source>
        <strain evidence="2">ATCC 25205 / DSM 745 / LMG 13164 / NCIMB 1802</strain>
    </source>
</reference>
<dbReference type="RefSeq" id="WP_014019416.1">
    <property type="nucleotide sequence ID" value="NC_015914.1"/>
</dbReference>
<dbReference type="GO" id="GO:0046872">
    <property type="term" value="F:metal ion binding"/>
    <property type="evidence" value="ECO:0007669"/>
    <property type="project" value="InterPro"/>
</dbReference>
<dbReference type="STRING" id="880070.Cycma_1348"/>
<dbReference type="Gene3D" id="3.30.70.100">
    <property type="match status" value="1"/>
</dbReference>
<gene>
    <name evidence="1" type="ordered locus">Cycma_1348</name>
</gene>
<dbReference type="EMBL" id="CP002955">
    <property type="protein sequence ID" value="AEL25119.1"/>
    <property type="molecule type" value="Genomic_DNA"/>
</dbReference>
<dbReference type="Proteomes" id="UP000001635">
    <property type="component" value="Chromosome"/>
</dbReference>
<dbReference type="OrthoDB" id="677920at2"/>
<dbReference type="eggNOG" id="COG2608">
    <property type="taxonomic scope" value="Bacteria"/>
</dbReference>
<evidence type="ECO:0000313" key="1">
    <source>
        <dbReference type="EMBL" id="AEL25119.1"/>
    </source>
</evidence>
<evidence type="ECO:0008006" key="3">
    <source>
        <dbReference type="Google" id="ProtNLM"/>
    </source>
</evidence>
<accession>G0J0Z3</accession>